<dbReference type="CDD" id="cd16936">
    <property type="entry name" value="HATPase_RsbW-like"/>
    <property type="match status" value="1"/>
</dbReference>
<dbReference type="Gene3D" id="3.30.565.10">
    <property type="entry name" value="Histidine kinase-like ATPase, C-terminal domain"/>
    <property type="match status" value="1"/>
</dbReference>
<dbReference type="EMBL" id="BMPQ01000006">
    <property type="protein sequence ID" value="GGK67498.1"/>
    <property type="molecule type" value="Genomic_DNA"/>
</dbReference>
<keyword evidence="1" id="KW-0808">Transferase</keyword>
<accession>A0A917VEG1</accession>
<dbReference type="AlphaFoldDB" id="A0A917VEG1"/>
<dbReference type="Proteomes" id="UP000637788">
    <property type="component" value="Unassembled WGS sequence"/>
</dbReference>
<keyword evidence="1" id="KW-0723">Serine/threonine-protein kinase</keyword>
<name>A0A917VEG1_9ACTN</name>
<evidence type="ECO:0000313" key="4">
    <source>
        <dbReference type="Proteomes" id="UP000637788"/>
    </source>
</evidence>
<evidence type="ECO:0000259" key="2">
    <source>
        <dbReference type="Pfam" id="PF13581"/>
    </source>
</evidence>
<dbReference type="InterPro" id="IPR050267">
    <property type="entry name" value="Anti-sigma-factor_SerPK"/>
</dbReference>
<sequence>MIVHSPEEEEEVHGPVRGISPQTAERARDMTRGFLSAVAARVGAETDAVLLVVSELVTNAVRHAGGVTRFRLVAGPGTVTVTVEDASATVPQPQRSNAREPGGFGWQLVRELAEDVEVSTRPGGKTVSAVLPLSH</sequence>
<dbReference type="GO" id="GO:0004674">
    <property type="term" value="F:protein serine/threonine kinase activity"/>
    <property type="evidence" value="ECO:0007669"/>
    <property type="project" value="UniProtKB-KW"/>
</dbReference>
<keyword evidence="1" id="KW-0418">Kinase</keyword>
<protein>
    <recommendedName>
        <fullName evidence="2">Histidine kinase/HSP90-like ATPase domain-containing protein</fullName>
    </recommendedName>
</protein>
<organism evidence="3 4">
    <name type="scientific">Streptomyces flaveus</name>
    <dbReference type="NCBI Taxonomy" id="66370"/>
    <lineage>
        <taxon>Bacteria</taxon>
        <taxon>Bacillati</taxon>
        <taxon>Actinomycetota</taxon>
        <taxon>Actinomycetes</taxon>
        <taxon>Kitasatosporales</taxon>
        <taxon>Streptomycetaceae</taxon>
        <taxon>Streptomyces</taxon>
        <taxon>Streptomyces aurantiacus group</taxon>
    </lineage>
</organism>
<dbReference type="Pfam" id="PF13581">
    <property type="entry name" value="HATPase_c_2"/>
    <property type="match status" value="1"/>
</dbReference>
<keyword evidence="4" id="KW-1185">Reference proteome</keyword>
<reference evidence="3" key="2">
    <citation type="submission" date="2020-09" db="EMBL/GenBank/DDBJ databases">
        <authorList>
            <person name="Sun Q."/>
            <person name="Ohkuma M."/>
        </authorList>
    </citation>
    <scope>NUCLEOTIDE SEQUENCE</scope>
    <source>
        <strain evidence="3">JCM 3035</strain>
    </source>
</reference>
<reference evidence="3" key="1">
    <citation type="journal article" date="2014" name="Int. J. Syst. Evol. Microbiol.">
        <title>Complete genome sequence of Corynebacterium casei LMG S-19264T (=DSM 44701T), isolated from a smear-ripened cheese.</title>
        <authorList>
            <consortium name="US DOE Joint Genome Institute (JGI-PGF)"/>
            <person name="Walter F."/>
            <person name="Albersmeier A."/>
            <person name="Kalinowski J."/>
            <person name="Ruckert C."/>
        </authorList>
    </citation>
    <scope>NUCLEOTIDE SEQUENCE</scope>
    <source>
        <strain evidence="3">JCM 3035</strain>
    </source>
</reference>
<gene>
    <name evidence="3" type="ORF">GCM10010094_30710</name>
</gene>
<evidence type="ECO:0000313" key="3">
    <source>
        <dbReference type="EMBL" id="GGK67498.1"/>
    </source>
</evidence>
<dbReference type="SUPFAM" id="SSF55874">
    <property type="entry name" value="ATPase domain of HSP90 chaperone/DNA topoisomerase II/histidine kinase"/>
    <property type="match status" value="1"/>
</dbReference>
<dbReference type="InterPro" id="IPR036890">
    <property type="entry name" value="HATPase_C_sf"/>
</dbReference>
<proteinExistence type="predicted"/>
<feature type="domain" description="Histidine kinase/HSP90-like ATPase" evidence="2">
    <location>
        <begin position="23"/>
        <end position="129"/>
    </location>
</feature>
<evidence type="ECO:0000256" key="1">
    <source>
        <dbReference type="ARBA" id="ARBA00022527"/>
    </source>
</evidence>
<dbReference type="PANTHER" id="PTHR35526">
    <property type="entry name" value="ANTI-SIGMA-F FACTOR RSBW-RELATED"/>
    <property type="match status" value="1"/>
</dbReference>
<dbReference type="PANTHER" id="PTHR35526:SF3">
    <property type="entry name" value="ANTI-SIGMA-F FACTOR RSBW"/>
    <property type="match status" value="1"/>
</dbReference>
<comment type="caution">
    <text evidence="3">The sequence shown here is derived from an EMBL/GenBank/DDBJ whole genome shotgun (WGS) entry which is preliminary data.</text>
</comment>
<dbReference type="InterPro" id="IPR003594">
    <property type="entry name" value="HATPase_dom"/>
</dbReference>